<dbReference type="PANTHER" id="PTHR45138">
    <property type="entry name" value="REGULATORY COMPONENTS OF SENSORY TRANSDUCTION SYSTEM"/>
    <property type="match status" value="1"/>
</dbReference>
<evidence type="ECO:0000256" key="1">
    <source>
        <dbReference type="SAM" id="Phobius"/>
    </source>
</evidence>
<dbReference type="InterPro" id="IPR029787">
    <property type="entry name" value="Nucleotide_cyclase"/>
</dbReference>
<keyword evidence="1" id="KW-0812">Transmembrane</keyword>
<keyword evidence="1" id="KW-1133">Transmembrane helix</keyword>
<name>L7KH10_9ACTN</name>
<dbReference type="Proteomes" id="UP000010988">
    <property type="component" value="Unassembled WGS sequence"/>
</dbReference>
<gene>
    <name evidence="3" type="ORF">GOACH_02_00440</name>
</gene>
<dbReference type="GO" id="GO:0043709">
    <property type="term" value="P:cell adhesion involved in single-species biofilm formation"/>
    <property type="evidence" value="ECO:0007669"/>
    <property type="project" value="TreeGrafter"/>
</dbReference>
<reference evidence="3 4" key="1">
    <citation type="submission" date="2012-12" db="EMBL/GenBank/DDBJ databases">
        <title>Whole genome shotgun sequence of Gordonia aichiensis NBRC 108223.</title>
        <authorList>
            <person name="Isaki-Nakamura S."/>
            <person name="Hosoyama A."/>
            <person name="Tsuchikane K."/>
            <person name="Ando Y."/>
            <person name="Baba S."/>
            <person name="Ohji S."/>
            <person name="Hamada M."/>
            <person name="Tamura T."/>
            <person name="Yamazoe A."/>
            <person name="Yamazaki S."/>
            <person name="Fujita N."/>
        </authorList>
    </citation>
    <scope>NUCLEOTIDE SEQUENCE [LARGE SCALE GENOMIC DNA]</scope>
    <source>
        <strain evidence="3 4">NBRC 108223</strain>
    </source>
</reference>
<comment type="caution">
    <text evidence="3">The sequence shown here is derived from an EMBL/GenBank/DDBJ whole genome shotgun (WGS) entry which is preliminary data.</text>
</comment>
<dbReference type="AlphaFoldDB" id="L7KH10"/>
<feature type="domain" description="GGDEF" evidence="2">
    <location>
        <begin position="232"/>
        <end position="360"/>
    </location>
</feature>
<dbReference type="PROSITE" id="PS50887">
    <property type="entry name" value="GGDEF"/>
    <property type="match status" value="1"/>
</dbReference>
<dbReference type="EMBL" id="BANR01000002">
    <property type="protein sequence ID" value="GAC46968.1"/>
    <property type="molecule type" value="Genomic_DNA"/>
</dbReference>
<dbReference type="SUPFAM" id="SSF55073">
    <property type="entry name" value="Nucleotide cyclase"/>
    <property type="match status" value="1"/>
</dbReference>
<sequence>MRCVPRSTVKQRPRGNDYEWLLSYLESRGFILRVRCAIAFGGLAIAVTAVLASFAPSGVLWPHGRTFMLAVAGVALCWAARWLSWCWPSRTESLVLMTGADIAIAAACFVHKDVVLGIAATPLFAVIGAYISFFHTVRANLCHVLFAVLVAVSAVITCGYVQGTEWIPLAASKAVIGLLSTALVLPAIQIGYHLIRSSADESTFDTLTGLLNRRGLWREVARTETDAPLSDSPWTVLLIDVDDFKSVNDTYGHDRGDQVLVAVADAITRAVDVNGRVLQARLGGDEFVTATRMPGDHGLMLGERIRESLSSATNPAISASIGVATGEDRHSTVFELITAADRAMYSAKQRGGNRVSCADHISDRVEVAADD</sequence>
<feature type="transmembrane region" description="Helical" evidence="1">
    <location>
        <begin position="144"/>
        <end position="162"/>
    </location>
</feature>
<dbReference type="GO" id="GO:1902201">
    <property type="term" value="P:negative regulation of bacterial-type flagellum-dependent cell motility"/>
    <property type="evidence" value="ECO:0007669"/>
    <property type="project" value="TreeGrafter"/>
</dbReference>
<keyword evidence="1" id="KW-0472">Membrane</keyword>
<proteinExistence type="predicted"/>
<dbReference type="eggNOG" id="COG2199">
    <property type="taxonomic scope" value="Bacteria"/>
</dbReference>
<dbReference type="SMART" id="SM00267">
    <property type="entry name" value="GGDEF"/>
    <property type="match status" value="1"/>
</dbReference>
<dbReference type="Pfam" id="PF00990">
    <property type="entry name" value="GGDEF"/>
    <property type="match status" value="1"/>
</dbReference>
<feature type="transmembrane region" description="Helical" evidence="1">
    <location>
        <begin position="67"/>
        <end position="87"/>
    </location>
</feature>
<dbReference type="OrthoDB" id="23692at2"/>
<feature type="transmembrane region" description="Helical" evidence="1">
    <location>
        <begin position="36"/>
        <end position="55"/>
    </location>
</feature>
<feature type="transmembrane region" description="Helical" evidence="1">
    <location>
        <begin position="118"/>
        <end position="137"/>
    </location>
</feature>
<dbReference type="GO" id="GO:0005886">
    <property type="term" value="C:plasma membrane"/>
    <property type="evidence" value="ECO:0007669"/>
    <property type="project" value="TreeGrafter"/>
</dbReference>
<dbReference type="RefSeq" id="WP_005169383.1">
    <property type="nucleotide sequence ID" value="NZ_BANR01000002.1"/>
</dbReference>
<dbReference type="InterPro" id="IPR000160">
    <property type="entry name" value="GGDEF_dom"/>
</dbReference>
<feature type="transmembrane region" description="Helical" evidence="1">
    <location>
        <begin position="174"/>
        <end position="195"/>
    </location>
</feature>
<dbReference type="STRING" id="1220583.GOACH_02_00440"/>
<evidence type="ECO:0000313" key="3">
    <source>
        <dbReference type="EMBL" id="GAC46968.1"/>
    </source>
</evidence>
<dbReference type="PANTHER" id="PTHR45138:SF9">
    <property type="entry name" value="DIGUANYLATE CYCLASE DGCM-RELATED"/>
    <property type="match status" value="1"/>
</dbReference>
<dbReference type="CDD" id="cd01949">
    <property type="entry name" value="GGDEF"/>
    <property type="match status" value="1"/>
</dbReference>
<evidence type="ECO:0000259" key="2">
    <source>
        <dbReference type="PROSITE" id="PS50887"/>
    </source>
</evidence>
<dbReference type="NCBIfam" id="TIGR00254">
    <property type="entry name" value="GGDEF"/>
    <property type="match status" value="1"/>
</dbReference>
<accession>L7KH10</accession>
<protein>
    <recommendedName>
        <fullName evidence="2">GGDEF domain-containing protein</fullName>
    </recommendedName>
</protein>
<feature type="transmembrane region" description="Helical" evidence="1">
    <location>
        <begin position="94"/>
        <end position="112"/>
    </location>
</feature>
<evidence type="ECO:0000313" key="4">
    <source>
        <dbReference type="Proteomes" id="UP000010988"/>
    </source>
</evidence>
<organism evidence="3 4">
    <name type="scientific">Gordonia aichiensis NBRC 108223</name>
    <dbReference type="NCBI Taxonomy" id="1220583"/>
    <lineage>
        <taxon>Bacteria</taxon>
        <taxon>Bacillati</taxon>
        <taxon>Actinomycetota</taxon>
        <taxon>Actinomycetes</taxon>
        <taxon>Mycobacteriales</taxon>
        <taxon>Gordoniaceae</taxon>
        <taxon>Gordonia</taxon>
    </lineage>
</organism>
<dbReference type="GO" id="GO:0052621">
    <property type="term" value="F:diguanylate cyclase activity"/>
    <property type="evidence" value="ECO:0007669"/>
    <property type="project" value="TreeGrafter"/>
</dbReference>
<dbReference type="InterPro" id="IPR050469">
    <property type="entry name" value="Diguanylate_Cyclase"/>
</dbReference>
<dbReference type="Gene3D" id="3.30.70.270">
    <property type="match status" value="1"/>
</dbReference>
<keyword evidence="4" id="KW-1185">Reference proteome</keyword>
<dbReference type="InterPro" id="IPR043128">
    <property type="entry name" value="Rev_trsase/Diguanyl_cyclase"/>
</dbReference>